<evidence type="ECO:0000313" key="2">
    <source>
        <dbReference type="EMBL" id="GES81281.1"/>
    </source>
</evidence>
<feature type="domain" description="DDE-1" evidence="1">
    <location>
        <begin position="115"/>
        <end position="205"/>
    </location>
</feature>
<dbReference type="OrthoDB" id="2444517at2759"/>
<name>A0A8H3L6M6_9GLOM</name>
<dbReference type="InterPro" id="IPR004875">
    <property type="entry name" value="DDE_SF_endonuclease_dom"/>
</dbReference>
<reference evidence="2" key="1">
    <citation type="submission" date="2019-10" db="EMBL/GenBank/DDBJ databases">
        <title>Conservation and host-specific expression of non-tandemly repeated heterogenous ribosome RNA gene in arbuscular mycorrhizal fungi.</title>
        <authorList>
            <person name="Maeda T."/>
            <person name="Kobayashi Y."/>
            <person name="Nakagawa T."/>
            <person name="Ezawa T."/>
            <person name="Yamaguchi K."/>
            <person name="Bino T."/>
            <person name="Nishimoto Y."/>
            <person name="Shigenobu S."/>
            <person name="Kawaguchi M."/>
        </authorList>
    </citation>
    <scope>NUCLEOTIDE SEQUENCE</scope>
    <source>
        <strain evidence="2">HR1</strain>
    </source>
</reference>
<dbReference type="EMBL" id="BLAL01000054">
    <property type="protein sequence ID" value="GES81281.1"/>
    <property type="molecule type" value="Genomic_DNA"/>
</dbReference>
<comment type="caution">
    <text evidence="2">The sequence shown here is derived from an EMBL/GenBank/DDBJ whole genome shotgun (WGS) entry which is preliminary data.</text>
</comment>
<evidence type="ECO:0000259" key="1">
    <source>
        <dbReference type="Pfam" id="PF03184"/>
    </source>
</evidence>
<organism evidence="2 3">
    <name type="scientific">Rhizophagus clarus</name>
    <dbReference type="NCBI Taxonomy" id="94130"/>
    <lineage>
        <taxon>Eukaryota</taxon>
        <taxon>Fungi</taxon>
        <taxon>Fungi incertae sedis</taxon>
        <taxon>Mucoromycota</taxon>
        <taxon>Glomeromycotina</taxon>
        <taxon>Glomeromycetes</taxon>
        <taxon>Glomerales</taxon>
        <taxon>Glomeraceae</taxon>
        <taxon>Rhizophagus</taxon>
    </lineage>
</organism>
<protein>
    <submittedName>
        <fullName evidence="2">Pogo transposable element with KRAB domain</fullName>
    </submittedName>
</protein>
<gene>
    <name evidence="2" type="ORF">RCL2_000853200</name>
</gene>
<sequence>MIKLQMYKILNEFTIQKLYLAGDDEFQGTLFWIQSFMKRFDLSLRRRTKISQKLPKDIDEKLENFKHFIIRLRSQYNFDLNRDKTVHIRTTDSSKYPPICNFKEKQLSCREVILKEPAMMVYDSFWDHLKKSVKDKFKQHDFHLTVISAELTSIWQPLNVLINKPFKDNMQKEWHEWMCQGGASETKASNLKRARISDVCSWVKRS</sequence>
<dbReference type="Proteomes" id="UP000615446">
    <property type="component" value="Unassembled WGS sequence"/>
</dbReference>
<evidence type="ECO:0000313" key="3">
    <source>
        <dbReference type="Proteomes" id="UP000615446"/>
    </source>
</evidence>
<proteinExistence type="predicted"/>
<dbReference type="GO" id="GO:0003676">
    <property type="term" value="F:nucleic acid binding"/>
    <property type="evidence" value="ECO:0007669"/>
    <property type="project" value="InterPro"/>
</dbReference>
<dbReference type="AlphaFoldDB" id="A0A8H3L6M6"/>
<accession>A0A8H3L6M6</accession>
<dbReference type="Pfam" id="PF03184">
    <property type="entry name" value="DDE_1"/>
    <property type="match status" value="1"/>
</dbReference>